<reference evidence="2 3" key="1">
    <citation type="submission" date="2024-04" db="EMBL/GenBank/DDBJ databases">
        <title>Tritrichomonas musculus Genome.</title>
        <authorList>
            <person name="Alves-Ferreira E."/>
            <person name="Grigg M."/>
            <person name="Lorenzi H."/>
            <person name="Galac M."/>
        </authorList>
    </citation>
    <scope>NUCLEOTIDE SEQUENCE [LARGE SCALE GENOMIC DNA]</scope>
    <source>
        <strain evidence="2 3">EAF2021</strain>
    </source>
</reference>
<accession>A0ABR2HJT3</accession>
<comment type="caution">
    <text evidence="2">The sequence shown here is derived from an EMBL/GenBank/DDBJ whole genome shotgun (WGS) entry which is preliminary data.</text>
</comment>
<dbReference type="Proteomes" id="UP001470230">
    <property type="component" value="Unassembled WGS sequence"/>
</dbReference>
<feature type="signal peptide" evidence="1">
    <location>
        <begin position="1"/>
        <end position="18"/>
    </location>
</feature>
<name>A0ABR2HJT3_9EUKA</name>
<feature type="chain" id="PRO_5045162395" evidence="1">
    <location>
        <begin position="19"/>
        <end position="191"/>
    </location>
</feature>
<keyword evidence="3" id="KW-1185">Reference proteome</keyword>
<evidence type="ECO:0000256" key="1">
    <source>
        <dbReference type="SAM" id="SignalP"/>
    </source>
</evidence>
<proteinExistence type="predicted"/>
<gene>
    <name evidence="2" type="ORF">M9Y10_019249</name>
</gene>
<evidence type="ECO:0000313" key="3">
    <source>
        <dbReference type="Proteomes" id="UP001470230"/>
    </source>
</evidence>
<organism evidence="2 3">
    <name type="scientific">Tritrichomonas musculus</name>
    <dbReference type="NCBI Taxonomy" id="1915356"/>
    <lineage>
        <taxon>Eukaryota</taxon>
        <taxon>Metamonada</taxon>
        <taxon>Parabasalia</taxon>
        <taxon>Tritrichomonadida</taxon>
        <taxon>Tritrichomonadidae</taxon>
        <taxon>Tritrichomonas</taxon>
    </lineage>
</organism>
<sequence length="191" mass="21233">MLAILIALCLSEDNIVGGWQTIPVDHERVQNVKQYLDRNMPHLFPEIANGGYVVASAKMQIVSGYNLKLSIKANSSPLMFELSLYINVQNKVALQGISRPVGSKPILGGYSWQNPSHFTAQDLAHTVSLIQRKVNLLLKSQGEVIVYRTKVEKGLKTHVVFRDTNKNIFSAVTIKDPNSNSEDLVTANQIF</sequence>
<evidence type="ECO:0000313" key="2">
    <source>
        <dbReference type="EMBL" id="KAK8848193.1"/>
    </source>
</evidence>
<keyword evidence="1" id="KW-0732">Signal</keyword>
<protein>
    <submittedName>
        <fullName evidence="2">Uncharacterized protein</fullName>
    </submittedName>
</protein>
<dbReference type="EMBL" id="JAPFFF010000027">
    <property type="protein sequence ID" value="KAK8848193.1"/>
    <property type="molecule type" value="Genomic_DNA"/>
</dbReference>